<proteinExistence type="predicted"/>
<keyword evidence="1" id="KW-0472">Membrane</keyword>
<dbReference type="Proteomes" id="UP000282386">
    <property type="component" value="Chromosome"/>
</dbReference>
<dbReference type="EMBL" id="LR134479">
    <property type="protein sequence ID" value="VEI23355.1"/>
    <property type="molecule type" value="Genomic_DNA"/>
</dbReference>
<evidence type="ECO:0000313" key="2">
    <source>
        <dbReference type="EMBL" id="VEI23355.1"/>
    </source>
</evidence>
<evidence type="ECO:0000313" key="3">
    <source>
        <dbReference type="Proteomes" id="UP000282386"/>
    </source>
</evidence>
<reference evidence="2 3" key="1">
    <citation type="submission" date="2018-12" db="EMBL/GenBank/DDBJ databases">
        <authorList>
            <consortium name="Pathogen Informatics"/>
        </authorList>
    </citation>
    <scope>NUCLEOTIDE SEQUENCE [LARGE SCALE GENOMIC DNA]</scope>
    <source>
        <strain evidence="2 3">NCTC10207</strain>
    </source>
</reference>
<dbReference type="Pfam" id="PF11292">
    <property type="entry name" value="DUF3093"/>
    <property type="match status" value="1"/>
</dbReference>
<protein>
    <submittedName>
        <fullName evidence="2">Protein of uncharacterized function (DUF3093)</fullName>
    </submittedName>
</protein>
<sequence length="157" mass="16913">MTSSPSPTASSKPLYRERLAPGVGTWLLVLVAGGASYLVGAPISIPVGVIAGAVVSAVLGWLLYASSPVIEVSAGWVRVGRARIEREYIGRVQAFRGDDARRAAGPELDGRAYMCFRPWVTPKVRLQITDPADPTPYWLASSRHPEKLVQLLDTAED</sequence>
<dbReference type="InterPro" id="IPR021443">
    <property type="entry name" value="DUF3093"/>
</dbReference>
<name>A0A7Z9A4K2_9MICC</name>
<feature type="transmembrane region" description="Helical" evidence="1">
    <location>
        <begin position="20"/>
        <end position="39"/>
    </location>
</feature>
<gene>
    <name evidence="2" type="ORF">NCTC10207_01462</name>
</gene>
<keyword evidence="1" id="KW-0812">Transmembrane</keyword>
<feature type="transmembrane region" description="Helical" evidence="1">
    <location>
        <begin position="45"/>
        <end position="64"/>
    </location>
</feature>
<keyword evidence="1" id="KW-1133">Transmembrane helix</keyword>
<organism evidence="2 3">
    <name type="scientific">Rothia aeria</name>
    <dbReference type="NCBI Taxonomy" id="172042"/>
    <lineage>
        <taxon>Bacteria</taxon>
        <taxon>Bacillati</taxon>
        <taxon>Actinomycetota</taxon>
        <taxon>Actinomycetes</taxon>
        <taxon>Micrococcales</taxon>
        <taxon>Micrococcaceae</taxon>
        <taxon>Rothia</taxon>
    </lineage>
</organism>
<dbReference type="AlphaFoldDB" id="A0A7Z9A4K2"/>
<accession>A0A7Z9A4K2</accession>
<evidence type="ECO:0000256" key="1">
    <source>
        <dbReference type="SAM" id="Phobius"/>
    </source>
</evidence>
<dbReference type="RefSeq" id="WP_126500219.1">
    <property type="nucleotide sequence ID" value="NZ_CAKASD010000068.1"/>
</dbReference>